<accession>A0A976FIX9</accession>
<dbReference type="AlphaFoldDB" id="A0A976FIX9"/>
<dbReference type="GeneID" id="94353239"/>
<evidence type="ECO:0000313" key="3">
    <source>
        <dbReference type="Proteomes" id="UP000294530"/>
    </source>
</evidence>
<sequence>MVDNSISAIEFERIEDASIDVKNQQVDLVILCIETSFRGSNDANYDLGLQCNLHFLSEYTQQATLTPVQQLNQYPHNRFFLLSNKYGMKLDKIISTERFKTSLVFGLMDSLVSGMLTLALALFA</sequence>
<gene>
    <name evidence="2" type="ORF">CCR75_009529</name>
</gene>
<dbReference type="RefSeq" id="XP_067816992.1">
    <property type="nucleotide sequence ID" value="XM_067967568.1"/>
</dbReference>
<keyword evidence="1" id="KW-0812">Transmembrane</keyword>
<keyword evidence="3" id="KW-1185">Reference proteome</keyword>
<reference evidence="2 3" key="1">
    <citation type="journal article" date="2021" name="Genome Biol.">
        <title>AFLAP: assembly-free linkage analysis pipeline using k-mers from genome sequencing data.</title>
        <authorList>
            <person name="Fletcher K."/>
            <person name="Zhang L."/>
            <person name="Gil J."/>
            <person name="Han R."/>
            <person name="Cavanaugh K."/>
            <person name="Michelmore R."/>
        </authorList>
    </citation>
    <scope>NUCLEOTIDE SEQUENCE [LARGE SCALE GENOMIC DNA]</scope>
    <source>
        <strain evidence="2 3">SF5</strain>
    </source>
</reference>
<protein>
    <submittedName>
        <fullName evidence="2">Uncharacterized protein</fullName>
    </submittedName>
</protein>
<keyword evidence="1" id="KW-0472">Membrane</keyword>
<evidence type="ECO:0000313" key="2">
    <source>
        <dbReference type="EMBL" id="TDH67493.1"/>
    </source>
</evidence>
<organism evidence="2 3">
    <name type="scientific">Bremia lactucae</name>
    <name type="common">Lettuce downy mildew</name>
    <dbReference type="NCBI Taxonomy" id="4779"/>
    <lineage>
        <taxon>Eukaryota</taxon>
        <taxon>Sar</taxon>
        <taxon>Stramenopiles</taxon>
        <taxon>Oomycota</taxon>
        <taxon>Peronosporomycetes</taxon>
        <taxon>Peronosporales</taxon>
        <taxon>Peronosporaceae</taxon>
        <taxon>Bremia</taxon>
    </lineage>
</organism>
<feature type="transmembrane region" description="Helical" evidence="1">
    <location>
        <begin position="102"/>
        <end position="123"/>
    </location>
</feature>
<comment type="caution">
    <text evidence="2">The sequence shown here is derived from an EMBL/GenBank/DDBJ whole genome shotgun (WGS) entry which is preliminary data.</text>
</comment>
<dbReference type="Proteomes" id="UP000294530">
    <property type="component" value="Unassembled WGS sequence"/>
</dbReference>
<dbReference type="KEGG" id="blac:94353239"/>
<name>A0A976FIX9_BRELC</name>
<keyword evidence="1" id="KW-1133">Transmembrane helix</keyword>
<proteinExistence type="predicted"/>
<dbReference type="EMBL" id="SHOA02000014">
    <property type="protein sequence ID" value="TDH67493.1"/>
    <property type="molecule type" value="Genomic_DNA"/>
</dbReference>
<dbReference type="Gene3D" id="3.40.190.10">
    <property type="entry name" value="Periplasmic binding protein-like II"/>
    <property type="match status" value="1"/>
</dbReference>
<evidence type="ECO:0000256" key="1">
    <source>
        <dbReference type="SAM" id="Phobius"/>
    </source>
</evidence>